<feature type="transmembrane region" description="Helical" evidence="1">
    <location>
        <begin position="268"/>
        <end position="287"/>
    </location>
</feature>
<keyword evidence="1" id="KW-1133">Transmembrane helix</keyword>
<reference evidence="2 3" key="1">
    <citation type="journal article" date="2017" name="Curr. Biol.">
        <title>The Evolution of Venom by Co-option of Single-Copy Genes.</title>
        <authorList>
            <person name="Martinson E.O."/>
            <person name="Mrinalini"/>
            <person name="Kelkar Y.D."/>
            <person name="Chang C.H."/>
            <person name="Werren J.H."/>
        </authorList>
    </citation>
    <scope>NUCLEOTIDE SEQUENCE [LARGE SCALE GENOMIC DNA]</scope>
    <source>
        <strain evidence="2 3">Alberta</strain>
        <tissue evidence="2">Whole body</tissue>
    </source>
</reference>
<dbReference type="EMBL" id="NNAY01005244">
    <property type="protein sequence ID" value="OXU16836.1"/>
    <property type="molecule type" value="Genomic_DNA"/>
</dbReference>
<keyword evidence="3" id="KW-1185">Reference proteome</keyword>
<keyword evidence="1" id="KW-0472">Membrane</keyword>
<dbReference type="Proteomes" id="UP000215335">
    <property type="component" value="Unassembled WGS sequence"/>
</dbReference>
<dbReference type="PANTHER" id="PTHR46579:SF1">
    <property type="entry name" value="F5_8 TYPE C DOMAIN-CONTAINING PROTEIN"/>
    <property type="match status" value="1"/>
</dbReference>
<feature type="transmembrane region" description="Helical" evidence="1">
    <location>
        <begin position="241"/>
        <end position="262"/>
    </location>
</feature>
<dbReference type="AlphaFoldDB" id="A0A232EEP1"/>
<comment type="caution">
    <text evidence="2">The sequence shown here is derived from an EMBL/GenBank/DDBJ whole genome shotgun (WGS) entry which is preliminary data.</text>
</comment>
<evidence type="ECO:0000256" key="1">
    <source>
        <dbReference type="SAM" id="Phobius"/>
    </source>
</evidence>
<name>A0A232EEP1_9HYME</name>
<keyword evidence="1" id="KW-0812">Transmembrane</keyword>
<protein>
    <submittedName>
        <fullName evidence="2">Uncharacterized protein</fullName>
    </submittedName>
</protein>
<proteinExistence type="predicted"/>
<dbReference type="OrthoDB" id="7700589at2759"/>
<gene>
    <name evidence="2" type="ORF">TSAR_003321</name>
</gene>
<evidence type="ECO:0000313" key="2">
    <source>
        <dbReference type="EMBL" id="OXU16836.1"/>
    </source>
</evidence>
<dbReference type="PANTHER" id="PTHR46579">
    <property type="entry name" value="F5/8 TYPE C DOMAIN-CONTAINING PROTEIN-RELATED"/>
    <property type="match status" value="1"/>
</dbReference>
<accession>A0A232EEP1</accession>
<feature type="transmembrane region" description="Helical" evidence="1">
    <location>
        <begin position="299"/>
        <end position="321"/>
    </location>
</feature>
<evidence type="ECO:0000313" key="3">
    <source>
        <dbReference type="Proteomes" id="UP000215335"/>
    </source>
</evidence>
<sequence length="323" mass="38094">MWPTLCKVYTKEDVYKLFSVSVYVGYGKPKSAGDYLNKFVGKINSLQVPGVNVSKKYFEVKIKFFTCDCPKKKKKKKTDRDFYTFSDADYHTIASILTLIKPKIDMLHQFVLDPMHLSYLGIMQRILEYLLRSSPKHKNRLSATMKEEVQCRSVKKEKNILDEFLRKMRHIKGNKKYKAVEHKFLAQYAAPFLFKKILPKEECEHLLLFVMPCRLLKISEKNPLVHINQVRQYLVKFVNQIFFYISLVFSFSFLNHIKLIHYTVSLDFLFPYLKSFSSCPACNLIFYISRICARTFLPLLYITCIFFPPLSESICNLLLHFPF</sequence>
<organism evidence="2 3">
    <name type="scientific">Trichomalopsis sarcophagae</name>
    <dbReference type="NCBI Taxonomy" id="543379"/>
    <lineage>
        <taxon>Eukaryota</taxon>
        <taxon>Metazoa</taxon>
        <taxon>Ecdysozoa</taxon>
        <taxon>Arthropoda</taxon>
        <taxon>Hexapoda</taxon>
        <taxon>Insecta</taxon>
        <taxon>Pterygota</taxon>
        <taxon>Neoptera</taxon>
        <taxon>Endopterygota</taxon>
        <taxon>Hymenoptera</taxon>
        <taxon>Apocrita</taxon>
        <taxon>Proctotrupomorpha</taxon>
        <taxon>Chalcidoidea</taxon>
        <taxon>Pteromalidae</taxon>
        <taxon>Pteromalinae</taxon>
        <taxon>Trichomalopsis</taxon>
    </lineage>
</organism>